<keyword evidence="1" id="KW-0812">Transmembrane</keyword>
<accession>A0A221V1H9</accession>
<dbReference type="RefSeq" id="WP_093979553.1">
    <property type="nucleotide sequence ID" value="NZ_CP022515.1"/>
</dbReference>
<dbReference type="KEGG" id="aalg:AREALGSMS7_03818"/>
<name>A0A221V1H9_9FLAO</name>
<sequence length="154" mass="17652">MKRLLSLCLIFCLSQIEIKAQEITMFSGFFDYQYYQDDTRITKKELKNLMETNQEALTHWNRSKTFSTLTLVALASEIGFFVWEVSDNKPFENESNNTITTIGVTGSFAAVLAFNFLSNLQKKKSILKYNQGLEKKTTFEIQPAKNGFGMAIVF</sequence>
<feature type="transmembrane region" description="Helical" evidence="1">
    <location>
        <begin position="99"/>
        <end position="118"/>
    </location>
</feature>
<dbReference type="AlphaFoldDB" id="A0A221V1H9"/>
<reference evidence="2 3" key="1">
    <citation type="submission" date="2017-07" db="EMBL/GenBank/DDBJ databases">
        <title>Genome Sequence of Arenibacter algicola Strain SMS7 Isolated from a culture of the Diatom Skeletonema marinoi.</title>
        <authorList>
            <person name="Topel M."/>
            <person name="Pinder M.I.M."/>
            <person name="Johansson O.N."/>
            <person name="Kourtchenko O."/>
            <person name="Godhe A."/>
            <person name="Clarke A.K."/>
        </authorList>
    </citation>
    <scope>NUCLEOTIDE SEQUENCE [LARGE SCALE GENOMIC DNA]</scope>
    <source>
        <strain evidence="2 3">SMS7</strain>
    </source>
</reference>
<gene>
    <name evidence="2" type="ORF">AREALGSMS7_03818</name>
</gene>
<organism evidence="2 3">
    <name type="scientific">Arenibacter algicola</name>
    <dbReference type="NCBI Taxonomy" id="616991"/>
    <lineage>
        <taxon>Bacteria</taxon>
        <taxon>Pseudomonadati</taxon>
        <taxon>Bacteroidota</taxon>
        <taxon>Flavobacteriia</taxon>
        <taxon>Flavobacteriales</taxon>
        <taxon>Flavobacteriaceae</taxon>
        <taxon>Arenibacter</taxon>
    </lineage>
</organism>
<evidence type="ECO:0000313" key="2">
    <source>
        <dbReference type="EMBL" id="ASO07228.1"/>
    </source>
</evidence>
<evidence type="ECO:0000313" key="3">
    <source>
        <dbReference type="Proteomes" id="UP000204551"/>
    </source>
</evidence>
<protein>
    <submittedName>
        <fullName evidence="2">Uncharacterized protein</fullName>
    </submittedName>
</protein>
<dbReference type="EMBL" id="CP022515">
    <property type="protein sequence ID" value="ASO07228.1"/>
    <property type="molecule type" value="Genomic_DNA"/>
</dbReference>
<keyword evidence="1" id="KW-1133">Transmembrane helix</keyword>
<keyword evidence="1" id="KW-0472">Membrane</keyword>
<dbReference type="Proteomes" id="UP000204551">
    <property type="component" value="Chromosome"/>
</dbReference>
<evidence type="ECO:0000256" key="1">
    <source>
        <dbReference type="SAM" id="Phobius"/>
    </source>
</evidence>
<proteinExistence type="predicted"/>